<evidence type="ECO:0000256" key="5">
    <source>
        <dbReference type="ARBA" id="ARBA00022989"/>
    </source>
</evidence>
<dbReference type="Proteomes" id="UP001243420">
    <property type="component" value="Chromosome"/>
</dbReference>
<evidence type="ECO:0000256" key="1">
    <source>
        <dbReference type="ARBA" id="ARBA00004651"/>
    </source>
</evidence>
<evidence type="ECO:0000256" key="2">
    <source>
        <dbReference type="ARBA" id="ARBA00006448"/>
    </source>
</evidence>
<feature type="transmembrane region" description="Helical" evidence="7">
    <location>
        <begin position="59"/>
        <end position="78"/>
    </location>
</feature>
<feature type="transmembrane region" description="Helical" evidence="7">
    <location>
        <begin position="36"/>
        <end position="53"/>
    </location>
</feature>
<accession>A0ABY8L9J2</accession>
<dbReference type="PANTHER" id="PTHR34582">
    <property type="entry name" value="UPF0702 TRANSMEMBRANE PROTEIN YCAP"/>
    <property type="match status" value="1"/>
</dbReference>
<feature type="domain" description="YetF C-terminal" evidence="8">
    <location>
        <begin position="83"/>
        <end position="149"/>
    </location>
</feature>
<protein>
    <submittedName>
        <fullName evidence="9">DUF421 domain-containing protein</fullName>
    </submittedName>
</protein>
<proteinExistence type="inferred from homology"/>
<keyword evidence="6 7" id="KW-0472">Membrane</keyword>
<evidence type="ECO:0000256" key="4">
    <source>
        <dbReference type="ARBA" id="ARBA00022692"/>
    </source>
</evidence>
<keyword evidence="3" id="KW-1003">Cell membrane</keyword>
<comment type="subcellular location">
    <subcellularLocation>
        <location evidence="1">Cell membrane</location>
        <topology evidence="1">Multi-pass membrane protein</topology>
    </subcellularLocation>
</comment>
<dbReference type="PANTHER" id="PTHR34582:SF6">
    <property type="entry name" value="UPF0702 TRANSMEMBRANE PROTEIN YCAP"/>
    <property type="match status" value="1"/>
</dbReference>
<sequence length="163" mass="17896">MPDWMTYFVDAAVMVPVMVLFVRLAGLRAFSKMSSYDFAVTVAFGSVLAATVVSPSTGLTQGVLGMGALFAVQWLIGWTRARWPILQRATDNDPILLMRDGEVLSNNMARARVTLPELRAKLREANVMNRSEIRAVVLETTGDVSVLHGDRLDGDLLLDGVRD</sequence>
<dbReference type="RefSeq" id="WP_279964609.1">
    <property type="nucleotide sequence ID" value="NZ_CP122537.1"/>
</dbReference>
<dbReference type="InterPro" id="IPR023090">
    <property type="entry name" value="UPF0702_alpha/beta_dom_sf"/>
</dbReference>
<evidence type="ECO:0000259" key="8">
    <source>
        <dbReference type="Pfam" id="PF04239"/>
    </source>
</evidence>
<reference evidence="9 10" key="1">
    <citation type="submission" date="2023-04" db="EMBL/GenBank/DDBJ databases">
        <title>Jannaschia ovalis sp. nov., a marine bacterium isolated from sea tidal flat.</title>
        <authorList>
            <person name="Kwon D.Y."/>
            <person name="Kim J.-J."/>
        </authorList>
    </citation>
    <scope>NUCLEOTIDE SEQUENCE [LARGE SCALE GENOMIC DNA]</scope>
    <source>
        <strain evidence="9 10">GRR-S6-38</strain>
    </source>
</reference>
<gene>
    <name evidence="9" type="ORF">P8627_13175</name>
</gene>
<evidence type="ECO:0000256" key="3">
    <source>
        <dbReference type="ARBA" id="ARBA00022475"/>
    </source>
</evidence>
<dbReference type="InterPro" id="IPR007353">
    <property type="entry name" value="DUF421"/>
</dbReference>
<evidence type="ECO:0000313" key="10">
    <source>
        <dbReference type="Proteomes" id="UP001243420"/>
    </source>
</evidence>
<feature type="transmembrane region" description="Helical" evidence="7">
    <location>
        <begin position="6"/>
        <end position="24"/>
    </location>
</feature>
<dbReference type="Pfam" id="PF04239">
    <property type="entry name" value="DUF421"/>
    <property type="match status" value="1"/>
</dbReference>
<keyword evidence="5 7" id="KW-1133">Transmembrane helix</keyword>
<evidence type="ECO:0000256" key="7">
    <source>
        <dbReference type="SAM" id="Phobius"/>
    </source>
</evidence>
<dbReference type="EMBL" id="CP122537">
    <property type="protein sequence ID" value="WGH77976.1"/>
    <property type="molecule type" value="Genomic_DNA"/>
</dbReference>
<dbReference type="Gene3D" id="3.30.240.20">
    <property type="entry name" value="bsu07140 like domains"/>
    <property type="match status" value="1"/>
</dbReference>
<evidence type="ECO:0000256" key="6">
    <source>
        <dbReference type="ARBA" id="ARBA00023136"/>
    </source>
</evidence>
<organism evidence="9 10">
    <name type="scientific">Jannaschia ovalis</name>
    <dbReference type="NCBI Taxonomy" id="3038773"/>
    <lineage>
        <taxon>Bacteria</taxon>
        <taxon>Pseudomonadati</taxon>
        <taxon>Pseudomonadota</taxon>
        <taxon>Alphaproteobacteria</taxon>
        <taxon>Rhodobacterales</taxon>
        <taxon>Roseobacteraceae</taxon>
        <taxon>Jannaschia</taxon>
    </lineage>
</organism>
<keyword evidence="10" id="KW-1185">Reference proteome</keyword>
<evidence type="ECO:0000313" key="9">
    <source>
        <dbReference type="EMBL" id="WGH77976.1"/>
    </source>
</evidence>
<comment type="similarity">
    <text evidence="2">Belongs to the UPF0702 family.</text>
</comment>
<keyword evidence="4 7" id="KW-0812">Transmembrane</keyword>
<name>A0ABY8L9J2_9RHOB</name>